<dbReference type="PANTHER" id="PTHR22603:SF66">
    <property type="entry name" value="ETHANOLAMINE KINASE"/>
    <property type="match status" value="1"/>
</dbReference>
<proteinExistence type="predicted"/>
<dbReference type="GO" id="GO:0006646">
    <property type="term" value="P:phosphatidylethanolamine biosynthetic process"/>
    <property type="evidence" value="ECO:0007669"/>
    <property type="project" value="TreeGrafter"/>
</dbReference>
<evidence type="ECO:0000313" key="1">
    <source>
        <dbReference type="EMBL" id="CAB5014992.1"/>
    </source>
</evidence>
<dbReference type="InterPro" id="IPR011009">
    <property type="entry name" value="Kinase-like_dom_sf"/>
</dbReference>
<organism evidence="1">
    <name type="scientific">freshwater metagenome</name>
    <dbReference type="NCBI Taxonomy" id="449393"/>
    <lineage>
        <taxon>unclassified sequences</taxon>
        <taxon>metagenomes</taxon>
        <taxon>ecological metagenomes</taxon>
    </lineage>
</organism>
<dbReference type="GO" id="GO:0005737">
    <property type="term" value="C:cytoplasm"/>
    <property type="evidence" value="ECO:0007669"/>
    <property type="project" value="TreeGrafter"/>
</dbReference>
<dbReference type="Pfam" id="PF01633">
    <property type="entry name" value="Choline_kinase"/>
    <property type="match status" value="1"/>
</dbReference>
<dbReference type="Gene3D" id="3.90.1200.10">
    <property type="match status" value="1"/>
</dbReference>
<dbReference type="CDD" id="cd05151">
    <property type="entry name" value="ChoK-like"/>
    <property type="match status" value="1"/>
</dbReference>
<sequence>MTIFALAGTTDTDTCEMYPERVSDASALEREFAQLFNKVERLHSRTSISELSGGLTNRNFLINTPEGKYVARISSNSSSLLSIDRGSEFTNSTIAGKGGVGAKVLDYLPGEGLLLISYIEGRTYGAPDVLQNLPRIATSLRALHALEPFDHEFNMFDVQKKYLSIVQEQGFKVPKNYFDFAPSVVDIRKAFAVLDEGLVPCNNDLLPGNFIDDGEKIWLIDYEYSGNNDACFEIGNIWAEAFLPLEALEELVTAYYGGYRPDKVARAWLWALVGKYGWTLWASIQSEVSELDFDFWQWGMAKYDLARSEFTSGYFKQAMIKVVTK</sequence>
<dbReference type="Gene3D" id="3.30.200.20">
    <property type="entry name" value="Phosphorylase Kinase, domain 1"/>
    <property type="match status" value="1"/>
</dbReference>
<gene>
    <name evidence="1" type="ORF">UFOPK4065_01128</name>
</gene>
<accession>A0A6J7QKP7</accession>
<dbReference type="PANTHER" id="PTHR22603">
    <property type="entry name" value="CHOLINE/ETHANOALAMINE KINASE"/>
    <property type="match status" value="1"/>
</dbReference>
<name>A0A6J7QKP7_9ZZZZ</name>
<dbReference type="EMBL" id="CAFBPE010000120">
    <property type="protein sequence ID" value="CAB5014992.1"/>
    <property type="molecule type" value="Genomic_DNA"/>
</dbReference>
<reference evidence="1" key="1">
    <citation type="submission" date="2020-05" db="EMBL/GenBank/DDBJ databases">
        <authorList>
            <person name="Chiriac C."/>
            <person name="Salcher M."/>
            <person name="Ghai R."/>
            <person name="Kavagutti S V."/>
        </authorList>
    </citation>
    <scope>NUCLEOTIDE SEQUENCE</scope>
</reference>
<dbReference type="SUPFAM" id="SSF56112">
    <property type="entry name" value="Protein kinase-like (PK-like)"/>
    <property type="match status" value="1"/>
</dbReference>
<dbReference type="AlphaFoldDB" id="A0A6J7QKP7"/>
<dbReference type="GO" id="GO:0004305">
    <property type="term" value="F:ethanolamine kinase activity"/>
    <property type="evidence" value="ECO:0007669"/>
    <property type="project" value="TreeGrafter"/>
</dbReference>
<protein>
    <submittedName>
        <fullName evidence="1">Unannotated protein</fullName>
    </submittedName>
</protein>